<feature type="binding site" evidence="15">
    <location>
        <position position="108"/>
    </location>
    <ligand>
        <name>Mg(2+)</name>
        <dbReference type="ChEBI" id="CHEBI:18420"/>
        <label>1</label>
        <note>catalytic</note>
    </ligand>
</feature>
<evidence type="ECO:0000256" key="6">
    <source>
        <dbReference type="ARBA" id="ARBA00022695"/>
    </source>
</evidence>
<name>A0AAV5MBV6_9ROSI</name>
<dbReference type="GO" id="GO:0005634">
    <property type="term" value="C:nucleus"/>
    <property type="evidence" value="ECO:0007669"/>
    <property type="project" value="UniProtKB-SubCell"/>
</dbReference>
<evidence type="ECO:0000256" key="16">
    <source>
        <dbReference type="SAM" id="MobiDB-lite"/>
    </source>
</evidence>
<feature type="binding site" evidence="14">
    <location>
        <begin position="108"/>
        <end position="110"/>
    </location>
    <ligand>
        <name>ATP</name>
        <dbReference type="ChEBI" id="CHEBI:30616"/>
    </ligand>
</feature>
<proteinExistence type="inferred from homology"/>
<feature type="binding site" evidence="14">
    <location>
        <position position="233"/>
    </location>
    <ligand>
        <name>ATP</name>
        <dbReference type="ChEBI" id="CHEBI:30616"/>
    </ligand>
</feature>
<dbReference type="FunFam" id="3.30.460.10:FF:000002">
    <property type="entry name" value="Poly(A) polymerase alpha, putative"/>
    <property type="match status" value="1"/>
</dbReference>
<dbReference type="Pfam" id="PF20750">
    <property type="entry name" value="PAP_NTPase"/>
    <property type="match status" value="1"/>
</dbReference>
<feature type="region of interest" description="Disordered" evidence="16">
    <location>
        <begin position="493"/>
        <end position="518"/>
    </location>
</feature>
<evidence type="ECO:0000256" key="7">
    <source>
        <dbReference type="ARBA" id="ARBA00022723"/>
    </source>
</evidence>
<comment type="cofactor">
    <cofactor evidence="1">
        <name>Mn(2+)</name>
        <dbReference type="ChEBI" id="CHEBI:29035"/>
    </cofactor>
</comment>
<keyword evidence="4 13" id="KW-0507">mRNA processing</keyword>
<dbReference type="Gene3D" id="3.30.460.10">
    <property type="entry name" value="Beta Polymerase, domain 2"/>
    <property type="match status" value="1"/>
</dbReference>
<comment type="caution">
    <text evidence="20">The sequence shown here is derived from an EMBL/GenBank/DDBJ whole genome shotgun (WGS) entry which is preliminary data.</text>
</comment>
<dbReference type="GO" id="GO:0031123">
    <property type="term" value="P:RNA 3'-end processing"/>
    <property type="evidence" value="ECO:0007669"/>
    <property type="project" value="InterPro"/>
</dbReference>
<gene>
    <name evidence="20" type="ORF">SLEP1_g54209</name>
</gene>
<evidence type="ECO:0000256" key="9">
    <source>
        <dbReference type="ARBA" id="ARBA00022840"/>
    </source>
</evidence>
<dbReference type="GO" id="GO:0003723">
    <property type="term" value="F:RNA binding"/>
    <property type="evidence" value="ECO:0007669"/>
    <property type="project" value="UniProtKB-UniRule"/>
</dbReference>
<dbReference type="PANTHER" id="PTHR10682:SF10">
    <property type="entry name" value="POLYNUCLEOTIDE ADENYLYLTRANSFERASE"/>
    <property type="match status" value="1"/>
</dbReference>
<dbReference type="GO" id="GO:1990817">
    <property type="term" value="F:poly(A) RNA polymerase activity"/>
    <property type="evidence" value="ECO:0007669"/>
    <property type="project" value="UniProtKB-UniRule"/>
</dbReference>
<feature type="compositionally biased region" description="Basic and acidic residues" evidence="16">
    <location>
        <begin position="594"/>
        <end position="606"/>
    </location>
</feature>
<comment type="function">
    <text evidence="13">Polymerase that creates the 3'-poly(A) tail of mRNA's.</text>
</comment>
<evidence type="ECO:0000256" key="5">
    <source>
        <dbReference type="ARBA" id="ARBA00022679"/>
    </source>
</evidence>
<evidence type="ECO:0000256" key="13">
    <source>
        <dbReference type="PIRNR" id="PIRNR018425"/>
    </source>
</evidence>
<dbReference type="PANTHER" id="PTHR10682">
    <property type="entry name" value="POLY A POLYMERASE"/>
    <property type="match status" value="1"/>
</dbReference>
<keyword evidence="21" id="KW-1185">Reference proteome</keyword>
<dbReference type="Pfam" id="PF04928">
    <property type="entry name" value="PAP_central"/>
    <property type="match status" value="1"/>
</dbReference>
<evidence type="ECO:0000313" key="20">
    <source>
        <dbReference type="EMBL" id="GKV47296.1"/>
    </source>
</evidence>
<dbReference type="CDD" id="cd05402">
    <property type="entry name" value="NT_PAP_TUTase"/>
    <property type="match status" value="1"/>
</dbReference>
<dbReference type="Pfam" id="PF04926">
    <property type="entry name" value="PAP_RNA-bind"/>
    <property type="match status" value="1"/>
</dbReference>
<reference evidence="20 21" key="1">
    <citation type="journal article" date="2021" name="Commun. Biol.">
        <title>The genome of Shorea leprosula (Dipterocarpaceae) highlights the ecological relevance of drought in aseasonal tropical rainforests.</title>
        <authorList>
            <person name="Ng K.K.S."/>
            <person name="Kobayashi M.J."/>
            <person name="Fawcett J.A."/>
            <person name="Hatakeyama M."/>
            <person name="Paape T."/>
            <person name="Ng C.H."/>
            <person name="Ang C.C."/>
            <person name="Tnah L.H."/>
            <person name="Lee C.T."/>
            <person name="Nishiyama T."/>
            <person name="Sese J."/>
            <person name="O'Brien M.J."/>
            <person name="Copetti D."/>
            <person name="Mohd Noor M.I."/>
            <person name="Ong R.C."/>
            <person name="Putra M."/>
            <person name="Sireger I.Z."/>
            <person name="Indrioko S."/>
            <person name="Kosugi Y."/>
            <person name="Izuno A."/>
            <person name="Isagi Y."/>
            <person name="Lee S.L."/>
            <person name="Shimizu K.K."/>
        </authorList>
    </citation>
    <scope>NUCLEOTIDE SEQUENCE [LARGE SCALE GENOMIC DNA]</scope>
    <source>
        <strain evidence="20">214</strain>
    </source>
</reference>
<feature type="compositionally biased region" description="Polar residues" evidence="16">
    <location>
        <begin position="554"/>
        <end position="575"/>
    </location>
</feature>
<comment type="subcellular location">
    <subcellularLocation>
        <location evidence="2 13">Nucleus</location>
    </subcellularLocation>
</comment>
<dbReference type="InterPro" id="IPR043519">
    <property type="entry name" value="NT_sf"/>
</dbReference>
<evidence type="ECO:0000256" key="3">
    <source>
        <dbReference type="ARBA" id="ARBA00010912"/>
    </source>
</evidence>
<keyword evidence="8 13" id="KW-0547">Nucleotide-binding</keyword>
<keyword evidence="10 15" id="KW-0460">Magnesium</keyword>
<feature type="domain" description="Poly(A) polymerase nucleotidyltransferase" evidence="19">
    <location>
        <begin position="16"/>
        <end position="210"/>
    </location>
</feature>
<evidence type="ECO:0000256" key="8">
    <source>
        <dbReference type="ARBA" id="ARBA00022741"/>
    </source>
</evidence>
<dbReference type="InterPro" id="IPR007012">
    <property type="entry name" value="PolA_pol_cen_dom"/>
</dbReference>
<organism evidence="20 21">
    <name type="scientific">Rubroshorea leprosula</name>
    <dbReference type="NCBI Taxonomy" id="152421"/>
    <lineage>
        <taxon>Eukaryota</taxon>
        <taxon>Viridiplantae</taxon>
        <taxon>Streptophyta</taxon>
        <taxon>Embryophyta</taxon>
        <taxon>Tracheophyta</taxon>
        <taxon>Spermatophyta</taxon>
        <taxon>Magnoliopsida</taxon>
        <taxon>eudicotyledons</taxon>
        <taxon>Gunneridae</taxon>
        <taxon>Pentapetalae</taxon>
        <taxon>rosids</taxon>
        <taxon>malvids</taxon>
        <taxon>Malvales</taxon>
        <taxon>Dipterocarpaceae</taxon>
        <taxon>Rubroshorea</taxon>
    </lineage>
</organism>
<feature type="domain" description="Poly(A) polymerase RNA-binding" evidence="17">
    <location>
        <begin position="363"/>
        <end position="420"/>
    </location>
</feature>
<dbReference type="GO" id="GO:0046872">
    <property type="term" value="F:metal ion binding"/>
    <property type="evidence" value="ECO:0007669"/>
    <property type="project" value="UniProtKB-KW"/>
</dbReference>
<comment type="cofactor">
    <cofactor evidence="15">
        <name>Mg(2+)</name>
        <dbReference type="ChEBI" id="CHEBI:18420"/>
    </cofactor>
    <text evidence="15">Binds 2 magnesium ions. Also active with manganese.</text>
</comment>
<dbReference type="SUPFAM" id="SSF81301">
    <property type="entry name" value="Nucleotidyltransferase"/>
    <property type="match status" value="1"/>
</dbReference>
<dbReference type="SUPFAM" id="SSF55003">
    <property type="entry name" value="PAP/Archaeal CCA-adding enzyme, C-terminal domain"/>
    <property type="match status" value="1"/>
</dbReference>
<keyword evidence="7 15" id="KW-0479">Metal-binding</keyword>
<feature type="domain" description="Poly(A) polymerase central" evidence="18">
    <location>
        <begin position="215"/>
        <end position="359"/>
    </location>
</feature>
<evidence type="ECO:0000259" key="18">
    <source>
        <dbReference type="Pfam" id="PF04928"/>
    </source>
</evidence>
<sequence length="693" mass="77823">MGSVVLNKPANALRFGLTEPISTAGPSQLDVIRTQELEQILVDAGLYETEDEAIKREEVLGKLDQIVKEWVKKVTEAKGFNEQLVQEANAKIFTSGSYRLGVHGPGADIDTLCVGPRHVTREGDFFGELHRMLADIPEVEELHPVPDAYVPVMKFKLKGVSIDLLYAKLEHWIIPEDLDLSQESVLQYVDEKTILSLNGCRVTDQILHLVPNVQNFRTTLRCIRYWAKQRGVYSNVAGFLGGINWALLVARVCQLYPNALPNTLVSRFFKLFAQWKWPNPVMLCPIQERSLGFPVWDPTQNVSDRRHLMPIITPAYPCMNSSYNVSASTLHVMQEELQRGHVACEAVEAKNSGWISLFESFHFFEAYNNYLQIDIAAENDDDLKKWKGWIKSRLRLLTMKIERDTRGLLQCHPHPGEFCDKSRSFHCCYFMGLQRKQGVETQAGKQFDLRSTIEDFRHSVGKYNFWKPGMSIQVCYRRKKDIPHFVFPGGVRPHHLEGKSSGSKRRRDENNAGSKLKKSTVLAVNKDVNVIVDPGANRQVVVNAEESTKYGSCVSENSSHHSPVQDPLTCSSSSSEVEKPAALDTSRSSFGQHDSQKETHKLEDDAGSVRRVKMVVNPFSSSTLDLEAAPTSKVVRDYSSFSQSKATETAEPEVEELTASNTNVAPRLGSLAPRKSLIRLSFTTLTKANGKGT</sequence>
<dbReference type="FunFam" id="3.30.70.590:FF:000002">
    <property type="entry name" value="Nuclear poly(A) polymerase 4"/>
    <property type="match status" value="1"/>
</dbReference>
<feature type="binding site" evidence="15">
    <location>
        <position position="108"/>
    </location>
    <ligand>
        <name>Mg(2+)</name>
        <dbReference type="ChEBI" id="CHEBI:18420"/>
        <label>2</label>
        <note>catalytic</note>
    </ligand>
</feature>
<accession>A0AAV5MBV6</accession>
<evidence type="ECO:0000313" key="21">
    <source>
        <dbReference type="Proteomes" id="UP001054252"/>
    </source>
</evidence>
<evidence type="ECO:0000256" key="4">
    <source>
        <dbReference type="ARBA" id="ARBA00022664"/>
    </source>
</evidence>
<evidence type="ECO:0000256" key="14">
    <source>
        <dbReference type="PIRSR" id="PIRSR018425-1"/>
    </source>
</evidence>
<dbReference type="InterPro" id="IPR011068">
    <property type="entry name" value="NuclTrfase_I-like_C"/>
</dbReference>
<feature type="binding site" evidence="15">
    <location>
        <position position="110"/>
    </location>
    <ligand>
        <name>Mg(2+)</name>
        <dbReference type="ChEBI" id="CHEBI:18420"/>
        <label>2</label>
        <note>catalytic</note>
    </ligand>
</feature>
<dbReference type="EC" id="2.7.7.19" evidence="13"/>
<protein>
    <recommendedName>
        <fullName evidence="13">Poly(A) polymerase</fullName>
        <ecNumber evidence="13">2.7.7.19</ecNumber>
    </recommendedName>
</protein>
<feature type="binding site" evidence="15">
    <location>
        <position position="110"/>
    </location>
    <ligand>
        <name>Mg(2+)</name>
        <dbReference type="ChEBI" id="CHEBI:18420"/>
        <label>1</label>
        <note>catalytic</note>
    </ligand>
</feature>
<dbReference type="AlphaFoldDB" id="A0AAV5MBV6"/>
<dbReference type="GO" id="GO:0005524">
    <property type="term" value="F:ATP binding"/>
    <property type="evidence" value="ECO:0007669"/>
    <property type="project" value="UniProtKB-UniRule"/>
</dbReference>
<comment type="similarity">
    <text evidence="3 13">Belongs to the poly(A) polymerase family.</text>
</comment>
<dbReference type="InterPro" id="IPR007010">
    <property type="entry name" value="PolA_pol_RNA-bd_dom"/>
</dbReference>
<dbReference type="InterPro" id="IPR014492">
    <property type="entry name" value="PolyA_polymerase"/>
</dbReference>
<keyword evidence="9 13" id="KW-0067">ATP-binding</keyword>
<dbReference type="PIRSF" id="PIRSF018425">
    <property type="entry name" value="PolyA_polymerase"/>
    <property type="match status" value="1"/>
</dbReference>
<evidence type="ECO:0000256" key="15">
    <source>
        <dbReference type="PIRSR" id="PIRSR018425-2"/>
    </source>
</evidence>
<dbReference type="EMBL" id="BPVZ01000225">
    <property type="protein sequence ID" value="GKV47296.1"/>
    <property type="molecule type" value="Genomic_DNA"/>
</dbReference>
<feature type="binding site" evidence="14">
    <location>
        <position position="163"/>
    </location>
    <ligand>
        <name>ATP</name>
        <dbReference type="ChEBI" id="CHEBI:30616"/>
    </ligand>
</feature>
<evidence type="ECO:0000256" key="12">
    <source>
        <dbReference type="ARBA" id="ARBA00048830"/>
    </source>
</evidence>
<keyword evidence="11 13" id="KW-0539">Nucleus</keyword>
<evidence type="ECO:0000259" key="19">
    <source>
        <dbReference type="Pfam" id="PF20750"/>
    </source>
</evidence>
<dbReference type="SUPFAM" id="SSF81631">
    <property type="entry name" value="PAP/OAS1 substrate-binding domain"/>
    <property type="match status" value="1"/>
</dbReference>
<keyword evidence="5 13" id="KW-0808">Transferase</keyword>
<keyword evidence="6" id="KW-0548">Nucleotidyltransferase</keyword>
<evidence type="ECO:0000256" key="10">
    <source>
        <dbReference type="ARBA" id="ARBA00022842"/>
    </source>
</evidence>
<evidence type="ECO:0000259" key="17">
    <source>
        <dbReference type="Pfam" id="PF04926"/>
    </source>
</evidence>
<dbReference type="Gene3D" id="1.10.1410.10">
    <property type="match status" value="1"/>
</dbReference>
<dbReference type="Proteomes" id="UP001054252">
    <property type="component" value="Unassembled WGS sequence"/>
</dbReference>
<feature type="binding site" evidence="15">
    <location>
        <position position="163"/>
    </location>
    <ligand>
        <name>Mg(2+)</name>
        <dbReference type="ChEBI" id="CHEBI:18420"/>
        <label>2</label>
        <note>catalytic</note>
    </ligand>
</feature>
<dbReference type="FunFam" id="1.10.1410.10:FF:000001">
    <property type="entry name" value="Putative poly(A) polymerase gamma"/>
    <property type="match status" value="1"/>
</dbReference>
<feature type="region of interest" description="Disordered" evidence="16">
    <location>
        <begin position="552"/>
        <end position="606"/>
    </location>
</feature>
<dbReference type="GO" id="GO:0006397">
    <property type="term" value="P:mRNA processing"/>
    <property type="evidence" value="ECO:0007669"/>
    <property type="project" value="UniProtKB-KW"/>
</dbReference>
<evidence type="ECO:0000256" key="2">
    <source>
        <dbReference type="ARBA" id="ARBA00004123"/>
    </source>
</evidence>
<comment type="catalytic activity">
    <reaction evidence="12 13">
        <text>RNA(n) + ATP = RNA(n)-3'-adenine ribonucleotide + diphosphate</text>
        <dbReference type="Rhea" id="RHEA:11332"/>
        <dbReference type="Rhea" id="RHEA-COMP:14527"/>
        <dbReference type="Rhea" id="RHEA-COMP:17347"/>
        <dbReference type="ChEBI" id="CHEBI:30616"/>
        <dbReference type="ChEBI" id="CHEBI:33019"/>
        <dbReference type="ChEBI" id="CHEBI:140395"/>
        <dbReference type="ChEBI" id="CHEBI:173115"/>
        <dbReference type="EC" id="2.7.7.19"/>
    </reaction>
</comment>
<dbReference type="Gene3D" id="3.30.70.590">
    <property type="entry name" value="Poly(A) polymerase predicted RNA binding domain"/>
    <property type="match status" value="1"/>
</dbReference>
<evidence type="ECO:0000256" key="11">
    <source>
        <dbReference type="ARBA" id="ARBA00023242"/>
    </source>
</evidence>
<evidence type="ECO:0000256" key="1">
    <source>
        <dbReference type="ARBA" id="ARBA00001936"/>
    </source>
</evidence>
<dbReference type="InterPro" id="IPR048840">
    <property type="entry name" value="PolA_pol_NTPase"/>
</dbReference>